<dbReference type="EMBL" id="JAQFWP010000012">
    <property type="protein sequence ID" value="MDA2804645.1"/>
    <property type="molecule type" value="Genomic_DNA"/>
</dbReference>
<accession>A0ABT4TJ07</accession>
<proteinExistence type="predicted"/>
<evidence type="ECO:0000313" key="3">
    <source>
        <dbReference type="Proteomes" id="UP001165685"/>
    </source>
</evidence>
<comment type="caution">
    <text evidence="2">The sequence shown here is derived from an EMBL/GenBank/DDBJ whole genome shotgun (WGS) entry which is preliminary data.</text>
</comment>
<feature type="region of interest" description="Disordered" evidence="1">
    <location>
        <begin position="88"/>
        <end position="144"/>
    </location>
</feature>
<evidence type="ECO:0000313" key="2">
    <source>
        <dbReference type="EMBL" id="MDA2804645.1"/>
    </source>
</evidence>
<sequence length="144" mass="15304">MDAGWSGWRFGTRRGFYSGAEVHTATRPHPEVPGRTEEVEAADRDELAAALQVHALLDALRARYGRDWAIGAESATAGRPRWVWAAPREPGRAAPRPMQPAELAAWLDAHGGPGRGAGGGSTEALDGDGRLPHPGPPPSPRPHT</sequence>
<dbReference type="RefSeq" id="WP_270677206.1">
    <property type="nucleotide sequence ID" value="NZ_JAQFWP010000012.1"/>
</dbReference>
<gene>
    <name evidence="2" type="ORF">O4U47_08990</name>
</gene>
<feature type="compositionally biased region" description="Pro residues" evidence="1">
    <location>
        <begin position="133"/>
        <end position="144"/>
    </location>
</feature>
<protein>
    <submittedName>
        <fullName evidence="2">Uncharacterized protein</fullName>
    </submittedName>
</protein>
<name>A0ABT4TJ07_9ACTN</name>
<organism evidence="2 3">
    <name type="scientific">Nocardiopsis suaedae</name>
    <dbReference type="NCBI Taxonomy" id="3018444"/>
    <lineage>
        <taxon>Bacteria</taxon>
        <taxon>Bacillati</taxon>
        <taxon>Actinomycetota</taxon>
        <taxon>Actinomycetes</taxon>
        <taxon>Streptosporangiales</taxon>
        <taxon>Nocardiopsidaceae</taxon>
        <taxon>Nocardiopsis</taxon>
    </lineage>
</organism>
<feature type="compositionally biased region" description="Gly residues" evidence="1">
    <location>
        <begin position="111"/>
        <end position="121"/>
    </location>
</feature>
<dbReference type="Proteomes" id="UP001165685">
    <property type="component" value="Unassembled WGS sequence"/>
</dbReference>
<evidence type="ECO:0000256" key="1">
    <source>
        <dbReference type="SAM" id="MobiDB-lite"/>
    </source>
</evidence>
<reference evidence="2" key="1">
    <citation type="submission" date="2023-01" db="EMBL/GenBank/DDBJ databases">
        <title>Draft genome sequence of Nocardiopsis sp. LSu2-4 isolated from halophytes.</title>
        <authorList>
            <person name="Duangmal K."/>
            <person name="Chantavorakit T."/>
        </authorList>
    </citation>
    <scope>NUCLEOTIDE SEQUENCE</scope>
    <source>
        <strain evidence="2">LSu2-4</strain>
    </source>
</reference>
<keyword evidence="3" id="KW-1185">Reference proteome</keyword>